<dbReference type="RefSeq" id="XP_008804735.2">
    <property type="nucleotide sequence ID" value="XM_008806513.2"/>
</dbReference>
<dbReference type="OrthoDB" id="1076011at2759"/>
<proteinExistence type="predicted"/>
<evidence type="ECO:0000313" key="2">
    <source>
        <dbReference type="RefSeq" id="XP_008804735.2"/>
    </source>
</evidence>
<dbReference type="Proteomes" id="UP000228380">
    <property type="component" value="Chromosome 16"/>
</dbReference>
<gene>
    <name evidence="2" type="primary">LOC103717927</name>
</gene>
<sequence length="215" mass="22530">MGRFELDHFKLQLIYHHLLSRSLVIKILLVSAAVAALPILPSLREIDASSDACDGAPVTTGASLPAPILDAVILDLMARKWLWPGDRALCVGRGSGPAAAAAAMRKMGVNAAVEAMEGCGGLPFRRVAFDFVFSSGLDRAGAPAKVVLEMERVLRPGRVGAMVVSRARRGGAVRAAAPVAALLRASEVVAVRALNGTSSVAVVVFKKRRGLRSSV</sequence>
<reference evidence="1" key="1">
    <citation type="journal article" date="2019" name="Nat. Commun.">
        <title>Genome-wide association mapping of date palm fruit traits.</title>
        <authorList>
            <person name="Hazzouri K.M."/>
            <person name="Gros-Balthazard M."/>
            <person name="Flowers J.M."/>
            <person name="Copetti D."/>
            <person name="Lemansour A."/>
            <person name="Lebrun M."/>
            <person name="Masmoudi K."/>
            <person name="Ferrand S."/>
            <person name="Dhar M.I."/>
            <person name="Fresquez Z.A."/>
            <person name="Rosas U."/>
            <person name="Zhang J."/>
            <person name="Talag J."/>
            <person name="Lee S."/>
            <person name="Kudrna D."/>
            <person name="Powell R.F."/>
            <person name="Leitch I.J."/>
            <person name="Krueger R.R."/>
            <person name="Wing R.A."/>
            <person name="Amiri K.M.A."/>
            <person name="Purugganan M.D."/>
        </authorList>
    </citation>
    <scope>NUCLEOTIDE SEQUENCE [LARGE SCALE GENOMIC DNA]</scope>
    <source>
        <strain evidence="1">cv. Khalas</strain>
    </source>
</reference>
<dbReference type="PANTHER" id="PTHR47291">
    <property type="entry name" value="PEPTIDE UPSTREAM PROTEIN"/>
    <property type="match status" value="1"/>
</dbReference>
<protein>
    <submittedName>
        <fullName evidence="2">Uncharacterized protein LOC103717927</fullName>
    </submittedName>
</protein>
<organism evidence="1 2">
    <name type="scientific">Phoenix dactylifera</name>
    <name type="common">Date palm</name>
    <dbReference type="NCBI Taxonomy" id="42345"/>
    <lineage>
        <taxon>Eukaryota</taxon>
        <taxon>Viridiplantae</taxon>
        <taxon>Streptophyta</taxon>
        <taxon>Embryophyta</taxon>
        <taxon>Tracheophyta</taxon>
        <taxon>Spermatophyta</taxon>
        <taxon>Magnoliopsida</taxon>
        <taxon>Liliopsida</taxon>
        <taxon>Arecaceae</taxon>
        <taxon>Coryphoideae</taxon>
        <taxon>Phoeniceae</taxon>
        <taxon>Phoenix</taxon>
    </lineage>
</organism>
<keyword evidence="1" id="KW-1185">Reference proteome</keyword>
<dbReference type="KEGG" id="pda:103717927"/>
<dbReference type="InterPro" id="IPR029063">
    <property type="entry name" value="SAM-dependent_MTases_sf"/>
</dbReference>
<dbReference type="SUPFAM" id="SSF53335">
    <property type="entry name" value="S-adenosyl-L-methionine-dependent methyltransferases"/>
    <property type="match status" value="1"/>
</dbReference>
<dbReference type="AlphaFoldDB" id="A0A8B7CS22"/>
<dbReference type="GeneID" id="103717927"/>
<reference evidence="2" key="2">
    <citation type="submission" date="2025-08" db="UniProtKB">
        <authorList>
            <consortium name="RefSeq"/>
        </authorList>
    </citation>
    <scope>IDENTIFICATION</scope>
    <source>
        <tissue evidence="2">Young leaves</tissue>
    </source>
</reference>
<name>A0A8B7CS22_PHODC</name>
<accession>A0A8B7CS22</accession>
<evidence type="ECO:0000313" key="1">
    <source>
        <dbReference type="Proteomes" id="UP000228380"/>
    </source>
</evidence>
<dbReference type="PANTHER" id="PTHR47291:SF1">
    <property type="entry name" value="PEPTIDE UPSTREAM PROTEIN"/>
    <property type="match status" value="1"/>
</dbReference>